<dbReference type="Pfam" id="PF00691">
    <property type="entry name" value="OmpA"/>
    <property type="match status" value="2"/>
</dbReference>
<accession>A0A1I0W9L7</accession>
<dbReference type="EMBL" id="FOJT01000002">
    <property type="protein sequence ID" value="SFA84978.1"/>
    <property type="molecule type" value="Genomic_DNA"/>
</dbReference>
<dbReference type="STRING" id="498292.SAMN05660845_0618"/>
<dbReference type="InterPro" id="IPR006665">
    <property type="entry name" value="OmpA-like"/>
</dbReference>
<feature type="signal peptide" evidence="2">
    <location>
        <begin position="1"/>
        <end position="17"/>
    </location>
</feature>
<dbReference type="InterPro" id="IPR050330">
    <property type="entry name" value="Bact_OuterMem_StrucFunc"/>
</dbReference>
<gene>
    <name evidence="4" type="ORF">SAMN05660845_0618</name>
</gene>
<keyword evidence="2" id="KW-0732">Signal</keyword>
<dbReference type="SUPFAM" id="SSF103088">
    <property type="entry name" value="OmpA-like"/>
    <property type="match status" value="2"/>
</dbReference>
<feature type="domain" description="OmpA-like" evidence="3">
    <location>
        <begin position="12"/>
        <end position="122"/>
    </location>
</feature>
<keyword evidence="5" id="KW-1185">Reference proteome</keyword>
<dbReference type="PROSITE" id="PS51123">
    <property type="entry name" value="OMPA_2"/>
    <property type="match status" value="2"/>
</dbReference>
<dbReference type="InterPro" id="IPR036737">
    <property type="entry name" value="OmpA-like_sf"/>
</dbReference>
<evidence type="ECO:0000259" key="3">
    <source>
        <dbReference type="PROSITE" id="PS51123"/>
    </source>
</evidence>
<dbReference type="GO" id="GO:0016020">
    <property type="term" value="C:membrane"/>
    <property type="evidence" value="ECO:0007669"/>
    <property type="project" value="UniProtKB-UniRule"/>
</dbReference>
<dbReference type="Proteomes" id="UP000199604">
    <property type="component" value="Unassembled WGS sequence"/>
</dbReference>
<feature type="domain" description="OmpA-like" evidence="3">
    <location>
        <begin position="163"/>
        <end position="280"/>
    </location>
</feature>
<dbReference type="Gene3D" id="3.30.1330.60">
    <property type="entry name" value="OmpA-like domain"/>
    <property type="match status" value="2"/>
</dbReference>
<keyword evidence="1" id="KW-0472">Membrane</keyword>
<dbReference type="OrthoDB" id="9782229at2"/>
<organism evidence="4 5">
    <name type="scientific">Flavobacterium swingsii</name>
    <dbReference type="NCBI Taxonomy" id="498292"/>
    <lineage>
        <taxon>Bacteria</taxon>
        <taxon>Pseudomonadati</taxon>
        <taxon>Bacteroidota</taxon>
        <taxon>Flavobacteriia</taxon>
        <taxon>Flavobacteriales</taxon>
        <taxon>Flavobacteriaceae</taxon>
        <taxon>Flavobacterium</taxon>
    </lineage>
</organism>
<dbReference type="PANTHER" id="PTHR30329:SF21">
    <property type="entry name" value="LIPOPROTEIN YIAD-RELATED"/>
    <property type="match status" value="1"/>
</dbReference>
<evidence type="ECO:0000256" key="2">
    <source>
        <dbReference type="SAM" id="SignalP"/>
    </source>
</evidence>
<dbReference type="AlphaFoldDB" id="A0A1I0W9L7"/>
<dbReference type="RefSeq" id="WP_091473847.1">
    <property type="nucleotide sequence ID" value="NZ_FOJT01000002.1"/>
</dbReference>
<evidence type="ECO:0000313" key="5">
    <source>
        <dbReference type="Proteomes" id="UP000199604"/>
    </source>
</evidence>
<evidence type="ECO:0000313" key="4">
    <source>
        <dbReference type="EMBL" id="SFA84978.1"/>
    </source>
</evidence>
<dbReference type="CDD" id="cd07185">
    <property type="entry name" value="OmpA_C-like"/>
    <property type="match status" value="2"/>
</dbReference>
<protein>
    <submittedName>
        <fullName evidence="4">Outer membrane protein OmpA</fullName>
    </submittedName>
</protein>
<reference evidence="5" key="1">
    <citation type="submission" date="2016-10" db="EMBL/GenBank/DDBJ databases">
        <authorList>
            <person name="Varghese N."/>
            <person name="Submissions S."/>
        </authorList>
    </citation>
    <scope>NUCLEOTIDE SEQUENCE [LARGE SCALE GENOMIC DNA]</scope>
    <source>
        <strain evidence="5">DSM 21789</strain>
    </source>
</reference>
<proteinExistence type="predicted"/>
<sequence>MKNIFLLLLLFVKSVSAQEKLEVYFDFNKSEINTKAKIKLDSLITSKNKIEILKIHGYADSVDTNKYNDSLSSKRAKNIFNYFKVKNIAIDNQIEVKGFGENYSQSKNLDKNRKAIIFFKPVLVQKPNPNNSENGSFDSPENQEILNQFLDSEKSIFEKFKNAKKGDVIIINNILFQINSEKLADGSEQVVLDLLEYLKNNPKLKIDIHGNICCNRNTNDVKLSYRRAKFVFDYLIKNGISTARLGYKGYGSANPIYKIPEKSYQEELANRRVEIEVIEN</sequence>
<name>A0A1I0W9L7_9FLAO</name>
<dbReference type="PANTHER" id="PTHR30329">
    <property type="entry name" value="STATOR ELEMENT OF FLAGELLAR MOTOR COMPLEX"/>
    <property type="match status" value="1"/>
</dbReference>
<feature type="chain" id="PRO_5011498048" evidence="2">
    <location>
        <begin position="18"/>
        <end position="280"/>
    </location>
</feature>
<evidence type="ECO:0000256" key="1">
    <source>
        <dbReference type="PROSITE-ProRule" id="PRU00473"/>
    </source>
</evidence>